<evidence type="ECO:0000313" key="6">
    <source>
        <dbReference type="EMBL" id="KAF2684720.1"/>
    </source>
</evidence>
<dbReference type="InterPro" id="IPR020946">
    <property type="entry name" value="Flavin_mOase-like"/>
</dbReference>
<accession>A0A6G1J3C8</accession>
<keyword evidence="6" id="KW-0503">Monooxygenase</keyword>
<proteinExistence type="inferred from homology"/>
<reference evidence="6" key="1">
    <citation type="journal article" date="2020" name="Stud. Mycol.">
        <title>101 Dothideomycetes genomes: a test case for predicting lifestyles and emergence of pathogens.</title>
        <authorList>
            <person name="Haridas S."/>
            <person name="Albert R."/>
            <person name="Binder M."/>
            <person name="Bloem J."/>
            <person name="Labutti K."/>
            <person name="Salamov A."/>
            <person name="Andreopoulos B."/>
            <person name="Baker S."/>
            <person name="Barry K."/>
            <person name="Bills G."/>
            <person name="Bluhm B."/>
            <person name="Cannon C."/>
            <person name="Castanera R."/>
            <person name="Culley D."/>
            <person name="Daum C."/>
            <person name="Ezra D."/>
            <person name="Gonzalez J."/>
            <person name="Henrissat B."/>
            <person name="Kuo A."/>
            <person name="Liang C."/>
            <person name="Lipzen A."/>
            <person name="Lutzoni F."/>
            <person name="Magnuson J."/>
            <person name="Mondo S."/>
            <person name="Nolan M."/>
            <person name="Ohm R."/>
            <person name="Pangilinan J."/>
            <person name="Park H.-J."/>
            <person name="Ramirez L."/>
            <person name="Alfaro M."/>
            <person name="Sun H."/>
            <person name="Tritt A."/>
            <person name="Yoshinaga Y."/>
            <person name="Zwiers L.-H."/>
            <person name="Turgeon B."/>
            <person name="Goodwin S."/>
            <person name="Spatafora J."/>
            <person name="Crous P."/>
            <person name="Grigoriev I."/>
        </authorList>
    </citation>
    <scope>NUCLEOTIDE SEQUENCE</scope>
    <source>
        <strain evidence="6">CBS 122367</strain>
    </source>
</reference>
<evidence type="ECO:0000256" key="3">
    <source>
        <dbReference type="ARBA" id="ARBA00022827"/>
    </source>
</evidence>
<dbReference type="GO" id="GO:0004499">
    <property type="term" value="F:N,N-dimethylaniline monooxygenase activity"/>
    <property type="evidence" value="ECO:0007669"/>
    <property type="project" value="InterPro"/>
</dbReference>
<dbReference type="GO" id="GO:0050661">
    <property type="term" value="F:NADP binding"/>
    <property type="evidence" value="ECO:0007669"/>
    <property type="project" value="InterPro"/>
</dbReference>
<dbReference type="AlphaFoldDB" id="A0A6G1J3C8"/>
<dbReference type="Gene3D" id="3.50.50.60">
    <property type="entry name" value="FAD/NAD(P)-binding domain"/>
    <property type="match status" value="2"/>
</dbReference>
<sequence length="493" mass="54539">MNSRSKRVAVIGAGISGIVAAAHLKEEGVGVTVFERSSAAGGIWLYDERPPLEPTYPSIIPWEAERKHTSCDPALNLTEAEFRRLSHAPPGPCYIGLKNNVPTRLLETTLNPFPPKTPDFVSHSVLKEYIQDTAMKMGVHEITRYDTEVKNLSKNGHDWVLEAVTLNHQSTDGVTLTSSVSKFDAIVVASGHYHSPRIPDIPGLAALKQYWPTRIQHSKGYRRPDTFKDKNILLIGASVSSTDIARELGPFARTIYQSHRNGQFDLPASLLPENAIRVSEVVSFDVPPSKSSNIALGPTDPIPTTISLKSGQTLCSIHAIVLCTGYHTALPFLLTHYSPANTPPTDACPTTLITNGMQLHNLHKDIFYIPDSSLLFIGVPYFTATFTLFEFQAMVAAKVVAGKVKLPREDQMRSEYEERVRVKGHGKAFHSLRGVEEEYVDELIGWANEQLEAGERLEGHTPAWKEGKKEQMERLKALFAGDGVEQKELELIC</sequence>
<evidence type="ECO:0000313" key="7">
    <source>
        <dbReference type="Proteomes" id="UP000799291"/>
    </source>
</evidence>
<dbReference type="Pfam" id="PF13450">
    <property type="entry name" value="NAD_binding_8"/>
    <property type="match status" value="1"/>
</dbReference>
<dbReference type="PANTHER" id="PTHR23023">
    <property type="entry name" value="DIMETHYLANILINE MONOOXYGENASE"/>
    <property type="match status" value="1"/>
</dbReference>
<dbReference type="SUPFAM" id="SSF51905">
    <property type="entry name" value="FAD/NAD(P)-binding domain"/>
    <property type="match status" value="2"/>
</dbReference>
<dbReference type="PIRSF" id="PIRSF000332">
    <property type="entry name" value="FMO"/>
    <property type="match status" value="1"/>
</dbReference>
<keyword evidence="5" id="KW-0560">Oxidoreductase</keyword>
<evidence type="ECO:0000256" key="4">
    <source>
        <dbReference type="ARBA" id="ARBA00022857"/>
    </source>
</evidence>
<evidence type="ECO:0000256" key="1">
    <source>
        <dbReference type="ARBA" id="ARBA00009183"/>
    </source>
</evidence>
<comment type="similarity">
    <text evidence="1">Belongs to the FMO family.</text>
</comment>
<dbReference type="InterPro" id="IPR050346">
    <property type="entry name" value="FMO-like"/>
</dbReference>
<keyword evidence="2" id="KW-0285">Flavoprotein</keyword>
<dbReference type="PRINTS" id="PR00419">
    <property type="entry name" value="ADXRDTASE"/>
</dbReference>
<dbReference type="InterPro" id="IPR000960">
    <property type="entry name" value="Flavin_mOase"/>
</dbReference>
<keyword evidence="4" id="KW-0521">NADP</keyword>
<dbReference type="OrthoDB" id="66881at2759"/>
<dbReference type="Proteomes" id="UP000799291">
    <property type="component" value="Unassembled WGS sequence"/>
</dbReference>
<gene>
    <name evidence="6" type="ORF">K458DRAFT_442545</name>
</gene>
<dbReference type="InterPro" id="IPR036188">
    <property type="entry name" value="FAD/NAD-bd_sf"/>
</dbReference>
<keyword evidence="7" id="KW-1185">Reference proteome</keyword>
<dbReference type="Pfam" id="PF00743">
    <property type="entry name" value="FMO-like"/>
    <property type="match status" value="1"/>
</dbReference>
<organism evidence="6 7">
    <name type="scientific">Lentithecium fluviatile CBS 122367</name>
    <dbReference type="NCBI Taxonomy" id="1168545"/>
    <lineage>
        <taxon>Eukaryota</taxon>
        <taxon>Fungi</taxon>
        <taxon>Dikarya</taxon>
        <taxon>Ascomycota</taxon>
        <taxon>Pezizomycotina</taxon>
        <taxon>Dothideomycetes</taxon>
        <taxon>Pleosporomycetidae</taxon>
        <taxon>Pleosporales</taxon>
        <taxon>Massarineae</taxon>
        <taxon>Lentitheciaceae</taxon>
        <taxon>Lentithecium</taxon>
    </lineage>
</organism>
<dbReference type="EMBL" id="MU005580">
    <property type="protein sequence ID" value="KAF2684720.1"/>
    <property type="molecule type" value="Genomic_DNA"/>
</dbReference>
<evidence type="ECO:0000256" key="5">
    <source>
        <dbReference type="ARBA" id="ARBA00023002"/>
    </source>
</evidence>
<protein>
    <submittedName>
        <fullName evidence="6">Dimethylaniline monooxygenase</fullName>
    </submittedName>
</protein>
<name>A0A6G1J3C8_9PLEO</name>
<keyword evidence="3" id="KW-0274">FAD</keyword>
<evidence type="ECO:0000256" key="2">
    <source>
        <dbReference type="ARBA" id="ARBA00022630"/>
    </source>
</evidence>
<dbReference type="GO" id="GO:0050660">
    <property type="term" value="F:flavin adenine dinucleotide binding"/>
    <property type="evidence" value="ECO:0007669"/>
    <property type="project" value="InterPro"/>
</dbReference>